<dbReference type="PATRIC" id="fig|1279460.3.peg.981"/>
<gene>
    <name evidence="1" type="ORF">G436_0976</name>
</gene>
<name>A0A0M4MSH6_LEPIR</name>
<evidence type="ECO:0000313" key="2">
    <source>
        <dbReference type="Proteomes" id="UP000056502"/>
    </source>
</evidence>
<organism evidence="1">
    <name type="scientific">Leptospira interrogans serovar Hardjo str. Norma</name>
    <dbReference type="NCBI Taxonomy" id="1279460"/>
    <lineage>
        <taxon>Bacteria</taxon>
        <taxon>Pseudomonadati</taxon>
        <taxon>Spirochaetota</taxon>
        <taxon>Spirochaetia</taxon>
        <taxon>Leptospirales</taxon>
        <taxon>Leptospiraceae</taxon>
        <taxon>Leptospira</taxon>
    </lineage>
</organism>
<dbReference type="Proteomes" id="UP000056502">
    <property type="component" value="Chromosome I"/>
</dbReference>
<evidence type="ECO:0000313" key="1">
    <source>
        <dbReference type="EMBL" id="ALE38188.1"/>
    </source>
</evidence>
<sequence length="61" mass="7534">MQTQRNFKRFRKLDRSFSDYPLKVNPIEFWEEFIQTELLKIHLQRNNLLRNSKNVPPMNVN</sequence>
<proteinExistence type="predicted"/>
<reference evidence="1 2" key="1">
    <citation type="journal article" date="2015" name="Genome Announc.">
        <title>Whole-Genome Sequence of Leptospira interrogans Serovar Hardjo Subtype Hardjoprajitno Strain Norma, Isolated from Cattle in a Leptospirosis Outbreak in Brazil.</title>
        <authorList>
            <person name="Cosate M.R."/>
            <person name="Soares S.C."/>
            <person name="Mendes T.A."/>
            <person name="Raittz R.T."/>
            <person name="Moreira E.C."/>
            <person name="Leite R."/>
            <person name="Fernandes G.R."/>
            <person name="Haddad J.P."/>
            <person name="Ortega J.M."/>
        </authorList>
    </citation>
    <scope>NUCLEOTIDE SEQUENCE [LARGE SCALE GENOMIC DNA]</scope>
    <source>
        <strain evidence="1 2">Norma</strain>
    </source>
</reference>
<dbReference type="AlphaFoldDB" id="A0A0M4MSH6"/>
<dbReference type="EMBL" id="CP012603">
    <property type="protein sequence ID" value="ALE38188.1"/>
    <property type="molecule type" value="Genomic_DNA"/>
</dbReference>
<accession>A0A0M4MSH6</accession>
<protein>
    <submittedName>
        <fullName evidence="1">Uncharacterized protein</fullName>
    </submittedName>
</protein>